<evidence type="ECO:0000256" key="8">
    <source>
        <dbReference type="ARBA" id="ARBA00022845"/>
    </source>
</evidence>
<evidence type="ECO:0000256" key="3">
    <source>
        <dbReference type="ARBA" id="ARBA00009548"/>
    </source>
</evidence>
<evidence type="ECO:0000256" key="13">
    <source>
        <dbReference type="SAM" id="MobiDB-lite"/>
    </source>
</evidence>
<reference evidence="15 16" key="1">
    <citation type="submission" date="2024-01" db="EMBL/GenBank/DDBJ databases">
        <authorList>
            <person name="Allen C."/>
            <person name="Tagirdzhanova G."/>
        </authorList>
    </citation>
    <scope>NUCLEOTIDE SEQUENCE [LARGE SCALE GENOMIC DNA]</scope>
    <source>
        <strain evidence="15 16">CBS 119000</strain>
    </source>
</reference>
<feature type="compositionally biased region" description="Polar residues" evidence="13">
    <location>
        <begin position="115"/>
        <end position="125"/>
    </location>
</feature>
<evidence type="ECO:0000256" key="2">
    <source>
        <dbReference type="ARBA" id="ARBA00004496"/>
    </source>
</evidence>
<evidence type="ECO:0000313" key="16">
    <source>
        <dbReference type="Proteomes" id="UP001642502"/>
    </source>
</evidence>
<evidence type="ECO:0000259" key="14">
    <source>
        <dbReference type="SMART" id="SM01044"/>
    </source>
</evidence>
<keyword evidence="11" id="KW-0508">mRNA splicing</keyword>
<feature type="compositionally biased region" description="Low complexity" evidence="13">
    <location>
        <begin position="203"/>
        <end position="214"/>
    </location>
</feature>
<sequence length="238" mass="25220">MATATTAPTLHSQKRHGHRQRQVVSRRRRIGEEDSSGEGVQGANDPVNDDSLSGESTASDEGGPSNESDMKGIDETPQTLPMSNSLRKSPEPKVNSSSKSIAAPLPGAPTGEANGLSSTVSEPQSTTPTPGDARTTTSAPRAAQPAIVSSSAAPTPRRETAYDRQRREHDLYKQRRDEDPSFVPNRGAFFMHDHRGAGPAANGFRPFSSRSARSSRGRGGFGGSYLPMQPDSKSALGP</sequence>
<dbReference type="InterPro" id="IPR018545">
    <property type="entry name" value="Btz_dom"/>
</dbReference>
<name>A0ABP0DRM7_9PEZI</name>
<comment type="subcellular location">
    <subcellularLocation>
        <location evidence="2">Cytoplasm</location>
    </subcellularLocation>
    <subcellularLocation>
        <location evidence="1">Nucleus</location>
    </subcellularLocation>
</comment>
<dbReference type="SMART" id="SM01044">
    <property type="entry name" value="Btz"/>
    <property type="match status" value="1"/>
</dbReference>
<comment type="caution">
    <text evidence="15">The sequence shown here is derived from an EMBL/GenBank/DDBJ whole genome shotgun (WGS) entry which is preliminary data.</text>
</comment>
<evidence type="ECO:0000256" key="7">
    <source>
        <dbReference type="ARBA" id="ARBA00022816"/>
    </source>
</evidence>
<keyword evidence="4" id="KW-0813">Transport</keyword>
<feature type="compositionally biased region" description="Low complexity" evidence="13">
    <location>
        <begin position="126"/>
        <end position="137"/>
    </location>
</feature>
<dbReference type="EMBL" id="CAWUON010000050">
    <property type="protein sequence ID" value="CAK7269642.1"/>
    <property type="molecule type" value="Genomic_DNA"/>
</dbReference>
<evidence type="ECO:0000256" key="9">
    <source>
        <dbReference type="ARBA" id="ARBA00022884"/>
    </source>
</evidence>
<feature type="compositionally biased region" description="Basic and acidic residues" evidence="13">
    <location>
        <begin position="156"/>
        <end position="179"/>
    </location>
</feature>
<evidence type="ECO:0000256" key="11">
    <source>
        <dbReference type="ARBA" id="ARBA00023187"/>
    </source>
</evidence>
<keyword evidence="10" id="KW-0866">Nonsense-mediated mRNA decay</keyword>
<feature type="region of interest" description="Disordered" evidence="13">
    <location>
        <begin position="1"/>
        <end position="238"/>
    </location>
</feature>
<comment type="similarity">
    <text evidence="3">Belongs to the CASC3 family.</text>
</comment>
<organism evidence="15 16">
    <name type="scientific">Sporothrix epigloea</name>
    <dbReference type="NCBI Taxonomy" id="1892477"/>
    <lineage>
        <taxon>Eukaryota</taxon>
        <taxon>Fungi</taxon>
        <taxon>Dikarya</taxon>
        <taxon>Ascomycota</taxon>
        <taxon>Pezizomycotina</taxon>
        <taxon>Sordariomycetes</taxon>
        <taxon>Sordariomycetidae</taxon>
        <taxon>Ophiostomatales</taxon>
        <taxon>Ophiostomataceae</taxon>
        <taxon>Sporothrix</taxon>
    </lineage>
</organism>
<keyword evidence="16" id="KW-1185">Reference proteome</keyword>
<evidence type="ECO:0000256" key="10">
    <source>
        <dbReference type="ARBA" id="ARBA00023161"/>
    </source>
</evidence>
<feature type="compositionally biased region" description="Basic residues" evidence="13">
    <location>
        <begin position="12"/>
        <end position="29"/>
    </location>
</feature>
<keyword evidence="6" id="KW-0507">mRNA processing</keyword>
<evidence type="ECO:0000256" key="12">
    <source>
        <dbReference type="ARBA" id="ARBA00023242"/>
    </source>
</evidence>
<evidence type="ECO:0000256" key="6">
    <source>
        <dbReference type="ARBA" id="ARBA00022664"/>
    </source>
</evidence>
<dbReference type="Pfam" id="PF09405">
    <property type="entry name" value="Btz"/>
    <property type="match status" value="1"/>
</dbReference>
<keyword evidence="7" id="KW-0509">mRNA transport</keyword>
<proteinExistence type="inferred from homology"/>
<evidence type="ECO:0000256" key="5">
    <source>
        <dbReference type="ARBA" id="ARBA00022490"/>
    </source>
</evidence>
<dbReference type="Proteomes" id="UP001642502">
    <property type="component" value="Unassembled WGS sequence"/>
</dbReference>
<keyword evidence="9" id="KW-0694">RNA-binding</keyword>
<keyword evidence="12" id="KW-0539">Nucleus</keyword>
<keyword evidence="8" id="KW-0810">Translation regulation</keyword>
<feature type="compositionally biased region" description="Polar residues" evidence="13">
    <location>
        <begin position="76"/>
        <end position="87"/>
    </location>
</feature>
<feature type="domain" description="Btz" evidence="14">
    <location>
        <begin position="138"/>
        <end position="237"/>
    </location>
</feature>
<evidence type="ECO:0000256" key="4">
    <source>
        <dbReference type="ARBA" id="ARBA00022448"/>
    </source>
</evidence>
<keyword evidence="5" id="KW-0963">Cytoplasm</keyword>
<feature type="compositionally biased region" description="Polar residues" evidence="13">
    <location>
        <begin position="50"/>
        <end position="59"/>
    </location>
</feature>
<evidence type="ECO:0000256" key="1">
    <source>
        <dbReference type="ARBA" id="ARBA00004123"/>
    </source>
</evidence>
<evidence type="ECO:0000313" key="15">
    <source>
        <dbReference type="EMBL" id="CAK7269642.1"/>
    </source>
</evidence>
<accession>A0ABP0DRM7</accession>
<feature type="compositionally biased region" description="Polar residues" evidence="13">
    <location>
        <begin position="1"/>
        <end position="11"/>
    </location>
</feature>
<protein>
    <recommendedName>
        <fullName evidence="14">Btz domain-containing protein</fullName>
    </recommendedName>
</protein>
<gene>
    <name evidence="15" type="ORF">SEPCBS119000_003672</name>
</gene>